<keyword evidence="3" id="KW-1185">Reference proteome</keyword>
<proteinExistence type="predicted"/>
<feature type="compositionally biased region" description="Polar residues" evidence="1">
    <location>
        <begin position="196"/>
        <end position="228"/>
    </location>
</feature>
<feature type="compositionally biased region" description="Polar residues" evidence="1">
    <location>
        <begin position="779"/>
        <end position="788"/>
    </location>
</feature>
<comment type="caution">
    <text evidence="2">The sequence shown here is derived from an EMBL/GenBank/DDBJ whole genome shotgun (WGS) entry which is preliminary data.</text>
</comment>
<feature type="region of interest" description="Disordered" evidence="1">
    <location>
        <begin position="770"/>
        <end position="793"/>
    </location>
</feature>
<evidence type="ECO:0000313" key="3">
    <source>
        <dbReference type="Proteomes" id="UP000284375"/>
    </source>
</evidence>
<evidence type="ECO:0000256" key="1">
    <source>
        <dbReference type="SAM" id="MobiDB-lite"/>
    </source>
</evidence>
<organism evidence="2 3">
    <name type="scientific">Cytospora chrysosperma</name>
    <name type="common">Cytospora canker fungus</name>
    <name type="synonym">Sphaeria chrysosperma</name>
    <dbReference type="NCBI Taxonomy" id="252740"/>
    <lineage>
        <taxon>Eukaryota</taxon>
        <taxon>Fungi</taxon>
        <taxon>Dikarya</taxon>
        <taxon>Ascomycota</taxon>
        <taxon>Pezizomycotina</taxon>
        <taxon>Sordariomycetes</taxon>
        <taxon>Sordariomycetidae</taxon>
        <taxon>Diaporthales</taxon>
        <taxon>Cytosporaceae</taxon>
        <taxon>Cytospora</taxon>
    </lineage>
</organism>
<feature type="region of interest" description="Disordered" evidence="1">
    <location>
        <begin position="533"/>
        <end position="553"/>
    </location>
</feature>
<feature type="compositionally biased region" description="Low complexity" evidence="1">
    <location>
        <begin position="533"/>
        <end position="544"/>
    </location>
</feature>
<name>A0A423VRW8_CYTCH</name>
<dbReference type="Proteomes" id="UP000284375">
    <property type="component" value="Unassembled WGS sequence"/>
</dbReference>
<dbReference type="STRING" id="252740.A0A423VRW8"/>
<feature type="compositionally biased region" description="Polar residues" evidence="1">
    <location>
        <begin position="617"/>
        <end position="631"/>
    </location>
</feature>
<feature type="compositionally biased region" description="Polar residues" evidence="1">
    <location>
        <begin position="661"/>
        <end position="692"/>
    </location>
</feature>
<protein>
    <submittedName>
        <fullName evidence="2">Uncharacterized protein</fullName>
    </submittedName>
</protein>
<feature type="compositionally biased region" description="Polar residues" evidence="1">
    <location>
        <begin position="165"/>
        <end position="175"/>
    </location>
</feature>
<sequence length="853" mass="91603">MASQAESQRPLSAIEQAMLEELGNCRLDDLPMDDGGFSRQDDVPFSLSLHQGNPTNNKWRMAIANGAFDDDDAIQVAGMDNIADGQLARIHRASRFASKVVTAGYDDQRLRRGQSGQIDPRAQFPRSQKGPSIAGQAHRGDGPVQVPNKLTYNHRAPAAPGMNGRPSNTSVTSGTRAARRGPAPPGFGEQPGKATVLSNIHRNHPLQPSGSEPSAVRVQNSSPQFQQQPEATRLVLPDGGSIVFQVRAEIASPAFLNKNAKFPGIVYLIAGRNPSDDQIMLRIDNEGIEDVKHSPGEYGNLMMQSQEVILQFRTATGSKAWYIVNFRQRDDMVVFVNALRNFVDHSNADGTLRATSTAAVIDQDRIGAGQSAMMNAPSQATMPDTMVVSSSAANESGLDEPSSAASDPSPLATHAPQFSLSIGPFTSVKPRADQAAIASSQQQDAATTVPANLVEDIVAWAISIVTALRETGPAELARFDALPGVIRGTASAVLLCRHPGFGRLDHEQRTAYIDEHCVPRVFELFKRRFLGHAAQDQSQDQTSQEARASTLSKPPRIVYTTEHLMRLRSAAKSPPYWLPELGFLKEAARSFNQQARTPGLEWDETCDAPVLEYKSQPQQVASENAEWQQNGRAPDSSSPPLSKTSKPFVEAFQTRERRDTGSTIQSAPGTGRSRSPYRNPSPMGSLSTQTSQDDVTVVATSASAANAANDMAAGGFEARNEQGTNGLDGDYTPASVLMSPGNDAGTTWDQLTSSGTPQAPAITVTAPDEQGNADGVSSAHENSMQWDTEPQETPDAMEVETEEPPPPILDDHSGLNASMFNSGRVDLLGEASGSWTGILAGNKSYMEDLMSID</sequence>
<feature type="compositionally biased region" description="Low complexity" evidence="1">
    <location>
        <begin position="634"/>
        <end position="647"/>
    </location>
</feature>
<feature type="region of interest" description="Disordered" evidence="1">
    <location>
        <begin position="107"/>
        <end position="228"/>
    </location>
</feature>
<evidence type="ECO:0000313" key="2">
    <source>
        <dbReference type="EMBL" id="ROV93769.1"/>
    </source>
</evidence>
<feature type="compositionally biased region" description="Low complexity" evidence="1">
    <location>
        <begin position="401"/>
        <end position="412"/>
    </location>
</feature>
<dbReference type="OrthoDB" id="5231042at2759"/>
<feature type="region of interest" description="Disordered" evidence="1">
    <location>
        <begin position="386"/>
        <end position="413"/>
    </location>
</feature>
<gene>
    <name evidence="2" type="ORF">VSDG_06943</name>
</gene>
<dbReference type="AlphaFoldDB" id="A0A423VRW8"/>
<reference evidence="2 3" key="1">
    <citation type="submission" date="2015-09" db="EMBL/GenBank/DDBJ databases">
        <title>Host preference determinants of Valsa canker pathogens revealed by comparative genomics.</title>
        <authorList>
            <person name="Yin Z."/>
            <person name="Huang L."/>
        </authorList>
    </citation>
    <scope>NUCLEOTIDE SEQUENCE [LARGE SCALE GENOMIC DNA]</scope>
    <source>
        <strain evidence="2 3">YSFL</strain>
    </source>
</reference>
<accession>A0A423VRW8</accession>
<feature type="region of interest" description="Disordered" evidence="1">
    <location>
        <begin position="617"/>
        <end position="694"/>
    </location>
</feature>
<dbReference type="EMBL" id="LJZO01000031">
    <property type="protein sequence ID" value="ROV93769.1"/>
    <property type="molecule type" value="Genomic_DNA"/>
</dbReference>